<reference evidence="2 3" key="1">
    <citation type="submission" date="2024-09" db="EMBL/GenBank/DDBJ databases">
        <authorList>
            <person name="Sun Q."/>
            <person name="Mori K."/>
        </authorList>
    </citation>
    <scope>NUCLEOTIDE SEQUENCE [LARGE SCALE GENOMIC DNA]</scope>
    <source>
        <strain evidence="2 3">JCM 4557</strain>
    </source>
</reference>
<dbReference type="EMBL" id="JBHMQV010000009">
    <property type="protein sequence ID" value="MFC0844718.1"/>
    <property type="molecule type" value="Genomic_DNA"/>
</dbReference>
<feature type="domain" description="DUF3631" evidence="1">
    <location>
        <begin position="117"/>
        <end position="196"/>
    </location>
</feature>
<organism evidence="2 3">
    <name type="scientific">Streptomyces noboritoensis</name>
    <dbReference type="NCBI Taxonomy" id="67337"/>
    <lineage>
        <taxon>Bacteria</taxon>
        <taxon>Bacillati</taxon>
        <taxon>Actinomycetota</taxon>
        <taxon>Actinomycetes</taxon>
        <taxon>Kitasatosporales</taxon>
        <taxon>Streptomycetaceae</taxon>
        <taxon>Streptomyces</taxon>
    </lineage>
</organism>
<sequence>MTTNVPYSLLDMLSGVGTAPEPHPFHEALLHTHTRLQALDADLARRVNGPQPVRGRDAAREAEELVELFIDLLSTRRQLNYLLAADCCLPPHALHDQDADQDDVQPAPDAGPSAPCIVAACLRVFDAYGTPDALSSADLVDGLRHLPGTAEGRWAYQDLTAARLATLLRPYEVASRDITLGGRRRKSYRRSALLNAVPADCAC</sequence>
<protein>
    <submittedName>
        <fullName evidence="2">DUF3631 domain-containing protein</fullName>
    </submittedName>
</protein>
<comment type="caution">
    <text evidence="2">The sequence shown here is derived from an EMBL/GenBank/DDBJ whole genome shotgun (WGS) entry which is preliminary data.</text>
</comment>
<accession>A0ABV6TH24</accession>
<evidence type="ECO:0000313" key="2">
    <source>
        <dbReference type="EMBL" id="MFC0844718.1"/>
    </source>
</evidence>
<evidence type="ECO:0000259" key="1">
    <source>
        <dbReference type="Pfam" id="PF12307"/>
    </source>
</evidence>
<name>A0ABV6TH24_9ACTN</name>
<dbReference type="Proteomes" id="UP001589887">
    <property type="component" value="Unassembled WGS sequence"/>
</dbReference>
<dbReference type="RefSeq" id="WP_394319150.1">
    <property type="nucleotide sequence ID" value="NZ_JBHMQV010000009.1"/>
</dbReference>
<evidence type="ECO:0000313" key="3">
    <source>
        <dbReference type="Proteomes" id="UP001589887"/>
    </source>
</evidence>
<proteinExistence type="predicted"/>
<gene>
    <name evidence="2" type="ORF">ACFH04_13520</name>
</gene>
<keyword evidence="3" id="KW-1185">Reference proteome</keyword>
<dbReference type="Pfam" id="PF12307">
    <property type="entry name" value="DUF3631"/>
    <property type="match status" value="1"/>
</dbReference>
<dbReference type="InterPro" id="IPR022081">
    <property type="entry name" value="DUF3631"/>
</dbReference>